<keyword evidence="3" id="KW-1185">Reference proteome</keyword>
<name>A0ABW6U216_9ACTN</name>
<dbReference type="EMBL" id="JBIAUT010000008">
    <property type="protein sequence ID" value="MFF4218867.1"/>
    <property type="molecule type" value="Genomic_DNA"/>
</dbReference>
<organism evidence="2 3">
    <name type="scientific">Streptomyces nondiastaticus</name>
    <dbReference type="NCBI Taxonomy" id="3154512"/>
    <lineage>
        <taxon>Bacteria</taxon>
        <taxon>Bacillati</taxon>
        <taxon>Actinomycetota</taxon>
        <taxon>Actinomycetes</taxon>
        <taxon>Kitasatosporales</taxon>
        <taxon>Streptomycetaceae</taxon>
        <taxon>Streptomyces</taxon>
    </lineage>
</organism>
<accession>A0ABW6U216</accession>
<dbReference type="InterPro" id="IPR043917">
    <property type="entry name" value="DUF5753"/>
</dbReference>
<proteinExistence type="predicted"/>
<dbReference type="Pfam" id="PF19054">
    <property type="entry name" value="DUF5753"/>
    <property type="match status" value="1"/>
</dbReference>
<dbReference type="Pfam" id="PF13560">
    <property type="entry name" value="HTH_31"/>
    <property type="match status" value="1"/>
</dbReference>
<comment type="caution">
    <text evidence="2">The sequence shown here is derived from an EMBL/GenBank/DDBJ whole genome shotgun (WGS) entry which is preliminary data.</text>
</comment>
<dbReference type="SUPFAM" id="SSF47413">
    <property type="entry name" value="lambda repressor-like DNA-binding domains"/>
    <property type="match status" value="1"/>
</dbReference>
<dbReference type="CDD" id="cd00093">
    <property type="entry name" value="HTH_XRE"/>
    <property type="match status" value="1"/>
</dbReference>
<dbReference type="InterPro" id="IPR010982">
    <property type="entry name" value="Lambda_DNA-bd_dom_sf"/>
</dbReference>
<evidence type="ECO:0000313" key="2">
    <source>
        <dbReference type="EMBL" id="MFF4218867.1"/>
    </source>
</evidence>
<sequence length="327" mass="36100">MHSLLAASNGNRESASERVNVGCARRHLRHTEDHTATPRRFEVPALPTVRRRILGAELRQLREGLGLTTGEMAERIGWHQSKVSRVESGRSGMRTHEVPSVLDAYEVTEADARASLSALATEGRQRMWWTPYSDVITPRYASYIALEADATSMRSFRDTMIPGLLQTPEYTRAVLGALQPNLAPDAADALVSVRLARQNAVLRRSDPLDLRVVLDEAALRRVIGGAQTMAQQLRHLLEASDEPHITLQALPFATGAHAGMTGSFMILQFPVRSDLDVVYTESHTSSIQLERKSDLTTYSQLFENICGAALNAASSRDLIAHVIKDLE</sequence>
<dbReference type="SMART" id="SM00530">
    <property type="entry name" value="HTH_XRE"/>
    <property type="match status" value="1"/>
</dbReference>
<protein>
    <submittedName>
        <fullName evidence="2">Helix-turn-helix domain-containing protein</fullName>
    </submittedName>
</protein>
<dbReference type="InterPro" id="IPR001387">
    <property type="entry name" value="Cro/C1-type_HTH"/>
</dbReference>
<reference evidence="2 3" key="1">
    <citation type="submission" date="2024-10" db="EMBL/GenBank/DDBJ databases">
        <title>The Natural Products Discovery Center: Release of the First 8490 Sequenced Strains for Exploring Actinobacteria Biosynthetic Diversity.</title>
        <authorList>
            <person name="Kalkreuter E."/>
            <person name="Kautsar S.A."/>
            <person name="Yang D."/>
            <person name="Bader C.D."/>
            <person name="Teijaro C.N."/>
            <person name="Fluegel L."/>
            <person name="Davis C.M."/>
            <person name="Simpson J.R."/>
            <person name="Lauterbach L."/>
            <person name="Steele A.D."/>
            <person name="Gui C."/>
            <person name="Meng S."/>
            <person name="Li G."/>
            <person name="Viehrig K."/>
            <person name="Ye F."/>
            <person name="Su P."/>
            <person name="Kiefer A.F."/>
            <person name="Nichols A."/>
            <person name="Cepeda A.J."/>
            <person name="Yan W."/>
            <person name="Fan B."/>
            <person name="Jiang Y."/>
            <person name="Adhikari A."/>
            <person name="Zheng C.-J."/>
            <person name="Schuster L."/>
            <person name="Cowan T.M."/>
            <person name="Smanski M.J."/>
            <person name="Chevrette M.G."/>
            <person name="De Carvalho L.P.S."/>
            <person name="Shen B."/>
        </authorList>
    </citation>
    <scope>NUCLEOTIDE SEQUENCE [LARGE SCALE GENOMIC DNA]</scope>
    <source>
        <strain evidence="2 3">NPDC001650</strain>
    </source>
</reference>
<evidence type="ECO:0000259" key="1">
    <source>
        <dbReference type="PROSITE" id="PS50943"/>
    </source>
</evidence>
<dbReference type="PROSITE" id="PS50943">
    <property type="entry name" value="HTH_CROC1"/>
    <property type="match status" value="1"/>
</dbReference>
<gene>
    <name evidence="2" type="ORF">ACFYZM_21615</name>
</gene>
<dbReference type="Gene3D" id="1.10.260.40">
    <property type="entry name" value="lambda repressor-like DNA-binding domains"/>
    <property type="match status" value="1"/>
</dbReference>
<evidence type="ECO:0000313" key="3">
    <source>
        <dbReference type="Proteomes" id="UP001602123"/>
    </source>
</evidence>
<dbReference type="RefSeq" id="WP_388629674.1">
    <property type="nucleotide sequence ID" value="NZ_JBIAUT010000008.1"/>
</dbReference>
<dbReference type="Proteomes" id="UP001602123">
    <property type="component" value="Unassembled WGS sequence"/>
</dbReference>
<feature type="domain" description="HTH cro/C1-type" evidence="1">
    <location>
        <begin position="58"/>
        <end position="112"/>
    </location>
</feature>